<dbReference type="GO" id="GO:0006886">
    <property type="term" value="P:intracellular protein transport"/>
    <property type="evidence" value="ECO:0007669"/>
    <property type="project" value="UniProtKB-UniRule"/>
</dbReference>
<sequence>MTLQLAWAVQEELETLLDGSGHLRTLAFLYASKGMYSKALTIWRILAKNYSTGLWEDPIASVDYDSNSTSDFLSGQRVAAAEASKLLQESSDQALVLEHLGWIADINQECAILVLTSEKRSKQLSPEEVIASIDPKKVEIHQRYLQWLIEDQGSEEMQLHTLYALSLARSAIELVERDSKLDNHLAERSNEMSVSDVANKGALGYHVREKLQLFLQASDLYDPEVVLKVVEGSELWLEKAILYRKMGLEELVLEILALKLEDCEAAEQYCAEIGRQDAYMQLLDMYLNPKDGKNPMFKAAVRLLHNHGEFLDPLLLLEKLSHEMPLQVASGIVLRMLRARVHHHLQDRIGWGKMEF</sequence>
<dbReference type="InterPro" id="IPR032914">
    <property type="entry name" value="Vam6/VPS39/TRAP1"/>
</dbReference>
<dbReference type="Proteomes" id="UP001552299">
    <property type="component" value="Unassembled WGS sequence"/>
</dbReference>
<evidence type="ECO:0000256" key="1">
    <source>
        <dbReference type="PROSITE-ProRule" id="PRU01006"/>
    </source>
</evidence>
<comment type="caution">
    <text evidence="2">The sequence shown here is derived from an EMBL/GenBank/DDBJ whole genome shotgun (WGS) entry which is preliminary data.</text>
</comment>
<evidence type="ECO:0000313" key="2">
    <source>
        <dbReference type="EMBL" id="KAL0917974.1"/>
    </source>
</evidence>
<organism evidence="2 3">
    <name type="scientific">Dendrobium thyrsiflorum</name>
    <name type="common">Pinecone-like raceme dendrobium</name>
    <name type="synonym">Orchid</name>
    <dbReference type="NCBI Taxonomy" id="117978"/>
    <lineage>
        <taxon>Eukaryota</taxon>
        <taxon>Viridiplantae</taxon>
        <taxon>Streptophyta</taxon>
        <taxon>Embryophyta</taxon>
        <taxon>Tracheophyta</taxon>
        <taxon>Spermatophyta</taxon>
        <taxon>Magnoliopsida</taxon>
        <taxon>Liliopsida</taxon>
        <taxon>Asparagales</taxon>
        <taxon>Orchidaceae</taxon>
        <taxon>Epidendroideae</taxon>
        <taxon>Malaxideae</taxon>
        <taxon>Dendrobiinae</taxon>
        <taxon>Dendrobium</taxon>
    </lineage>
</organism>
<keyword evidence="3" id="KW-1185">Reference proteome</keyword>
<dbReference type="AlphaFoldDB" id="A0ABD0UYF8"/>
<name>A0ABD0UYF8_DENTH</name>
<reference evidence="2 3" key="1">
    <citation type="journal article" date="2024" name="Plant Biotechnol. J.">
        <title>Dendrobium thyrsiflorum genome and its molecular insights into genes involved in important horticultural traits.</title>
        <authorList>
            <person name="Chen B."/>
            <person name="Wang J.Y."/>
            <person name="Zheng P.J."/>
            <person name="Li K.L."/>
            <person name="Liang Y.M."/>
            <person name="Chen X.F."/>
            <person name="Zhang C."/>
            <person name="Zhao X."/>
            <person name="He X."/>
            <person name="Zhang G.Q."/>
            <person name="Liu Z.J."/>
            <person name="Xu Q."/>
        </authorList>
    </citation>
    <scope>NUCLEOTIDE SEQUENCE [LARGE SCALE GENOMIC DNA]</scope>
    <source>
        <strain evidence="2">GZMU011</strain>
    </source>
</reference>
<dbReference type="EMBL" id="JANQDX010000010">
    <property type="protein sequence ID" value="KAL0917974.1"/>
    <property type="molecule type" value="Genomic_DNA"/>
</dbReference>
<feature type="repeat" description="CHCR" evidence="1">
    <location>
        <begin position="116"/>
        <end position="296"/>
    </location>
</feature>
<gene>
    <name evidence="2" type="ORF">M5K25_013086</name>
</gene>
<proteinExistence type="predicted"/>
<evidence type="ECO:0000313" key="3">
    <source>
        <dbReference type="Proteomes" id="UP001552299"/>
    </source>
</evidence>
<protein>
    <submittedName>
        <fullName evidence="2">Uncharacterized protein</fullName>
    </submittedName>
</protein>
<accession>A0ABD0UYF8</accession>
<dbReference type="PANTHER" id="PTHR12894:SF43">
    <property type="entry name" value="VACUOLAR SORTING PROTEIN 3"/>
    <property type="match status" value="1"/>
</dbReference>
<dbReference type="PROSITE" id="PS50236">
    <property type="entry name" value="CHCR"/>
    <property type="match status" value="1"/>
</dbReference>
<dbReference type="PANTHER" id="PTHR12894">
    <property type="entry name" value="CNH DOMAIN CONTAINING"/>
    <property type="match status" value="1"/>
</dbReference>
<dbReference type="InterPro" id="IPR000547">
    <property type="entry name" value="Clathrin_H-chain/VPS_repeat"/>
</dbReference>